<reference evidence="1 2" key="1">
    <citation type="submission" date="2024-07" db="EMBL/GenBank/DDBJ databases">
        <authorList>
            <person name="Ren Q."/>
        </authorList>
    </citation>
    <scope>NUCLEOTIDE SEQUENCE [LARGE SCALE GENOMIC DNA]</scope>
    <source>
        <strain evidence="1 2">REN37</strain>
    </source>
</reference>
<dbReference type="Gene3D" id="3.30.530.20">
    <property type="match status" value="1"/>
</dbReference>
<dbReference type="EMBL" id="JBGCUO010000002">
    <property type="protein sequence ID" value="MEY1662904.1"/>
    <property type="molecule type" value="Genomic_DNA"/>
</dbReference>
<keyword evidence="2" id="KW-1185">Reference proteome</keyword>
<name>A0ABV4AJA7_9GAMM</name>
<proteinExistence type="predicted"/>
<dbReference type="RefSeq" id="WP_369456174.1">
    <property type="nucleotide sequence ID" value="NZ_JBGCUO010000002.1"/>
</dbReference>
<dbReference type="Proteomes" id="UP001562065">
    <property type="component" value="Unassembled WGS sequence"/>
</dbReference>
<accession>A0ABV4AJA7</accession>
<dbReference type="Pfam" id="PF10604">
    <property type="entry name" value="Polyketide_cyc2"/>
    <property type="match status" value="1"/>
</dbReference>
<dbReference type="CDD" id="cd07821">
    <property type="entry name" value="PYR_PYL_RCAR_like"/>
    <property type="match status" value="1"/>
</dbReference>
<gene>
    <name evidence="1" type="ORF">AB5I84_12150</name>
</gene>
<sequence>MSSPRVNIEHIFAAPREQVFAFFAVHENLETIFVPARIRRIRDGSDSPDGLGSVRRMKLPLIPAFEETITALEPNSRIEYRITRGTPLNHHLGILRFTDTPSGTRLHYTIELESAIPGVAAAVGFGLTQGIKRGLSKLKF</sequence>
<organism evidence="1 2">
    <name type="scientific">Isoalcanivorax beigongshangi</name>
    <dbReference type="NCBI Taxonomy" id="3238810"/>
    <lineage>
        <taxon>Bacteria</taxon>
        <taxon>Pseudomonadati</taxon>
        <taxon>Pseudomonadota</taxon>
        <taxon>Gammaproteobacteria</taxon>
        <taxon>Oceanospirillales</taxon>
        <taxon>Alcanivoracaceae</taxon>
        <taxon>Isoalcanivorax</taxon>
    </lineage>
</organism>
<dbReference type="InterPro" id="IPR019587">
    <property type="entry name" value="Polyketide_cyclase/dehydratase"/>
</dbReference>
<evidence type="ECO:0000313" key="1">
    <source>
        <dbReference type="EMBL" id="MEY1662904.1"/>
    </source>
</evidence>
<dbReference type="InterPro" id="IPR023393">
    <property type="entry name" value="START-like_dom_sf"/>
</dbReference>
<evidence type="ECO:0000313" key="2">
    <source>
        <dbReference type="Proteomes" id="UP001562065"/>
    </source>
</evidence>
<comment type="caution">
    <text evidence="1">The sequence shown here is derived from an EMBL/GenBank/DDBJ whole genome shotgun (WGS) entry which is preliminary data.</text>
</comment>
<protein>
    <submittedName>
        <fullName evidence="1">SRPBCC family protein</fullName>
    </submittedName>
</protein>
<dbReference type="SUPFAM" id="SSF55961">
    <property type="entry name" value="Bet v1-like"/>
    <property type="match status" value="1"/>
</dbReference>